<gene>
    <name evidence="1" type="ORF">LCGC14_0549270</name>
</gene>
<protein>
    <recommendedName>
        <fullName evidence="2">HD domain-containing protein</fullName>
    </recommendedName>
</protein>
<organism evidence="1">
    <name type="scientific">marine sediment metagenome</name>
    <dbReference type="NCBI Taxonomy" id="412755"/>
    <lineage>
        <taxon>unclassified sequences</taxon>
        <taxon>metagenomes</taxon>
        <taxon>ecological metagenomes</taxon>
    </lineage>
</organism>
<reference evidence="1" key="1">
    <citation type="journal article" date="2015" name="Nature">
        <title>Complex archaea that bridge the gap between prokaryotes and eukaryotes.</title>
        <authorList>
            <person name="Spang A."/>
            <person name="Saw J.H."/>
            <person name="Jorgensen S.L."/>
            <person name="Zaremba-Niedzwiedzka K."/>
            <person name="Martijn J."/>
            <person name="Lind A.E."/>
            <person name="van Eijk R."/>
            <person name="Schleper C."/>
            <person name="Guy L."/>
            <person name="Ettema T.J."/>
        </authorList>
    </citation>
    <scope>NUCLEOTIDE SEQUENCE</scope>
</reference>
<evidence type="ECO:0008006" key="2">
    <source>
        <dbReference type="Google" id="ProtNLM"/>
    </source>
</evidence>
<proteinExistence type="predicted"/>
<sequence>MLDFQDVHKAEGHSLIKDPYINTHSGRRFRYKRPSFNTIDIGDIAHALSHLCRFNGHTNSFWSVAQHSLLVADKIPGGPEEKLVGLLHDAAEAYTNDLPSPLKSFLREQASKVGTTDAYGDLQDRITAAIYRRFGVKYIPDNVRTYDRAACLFEAQGFMGLSAERLSGGGFAMQLAHLWEPWNPQFFAVENRYRNCWDIKVKFLNRFKELMMACGRGELL</sequence>
<evidence type="ECO:0000313" key="1">
    <source>
        <dbReference type="EMBL" id="KKN58748.1"/>
    </source>
</evidence>
<dbReference type="Gene3D" id="1.10.3210.10">
    <property type="entry name" value="Hypothetical protein af1432"/>
    <property type="match status" value="1"/>
</dbReference>
<comment type="caution">
    <text evidence="1">The sequence shown here is derived from an EMBL/GenBank/DDBJ whole genome shotgun (WGS) entry which is preliminary data.</text>
</comment>
<dbReference type="EMBL" id="LAZR01000749">
    <property type="protein sequence ID" value="KKN58748.1"/>
    <property type="molecule type" value="Genomic_DNA"/>
</dbReference>
<dbReference type="AlphaFoldDB" id="A0A0F9UYP7"/>
<dbReference type="SUPFAM" id="SSF109604">
    <property type="entry name" value="HD-domain/PDEase-like"/>
    <property type="match status" value="1"/>
</dbReference>
<accession>A0A0F9UYP7</accession>
<name>A0A0F9UYP7_9ZZZZ</name>